<dbReference type="Gene3D" id="3.60.20.10">
    <property type="entry name" value="Glutamine Phosphoribosylpyrophosphate, subunit 1, domain 1"/>
    <property type="match status" value="1"/>
</dbReference>
<dbReference type="InterPro" id="IPR029055">
    <property type="entry name" value="Ntn_hydrolases_N"/>
</dbReference>
<dbReference type="InterPro" id="IPR014729">
    <property type="entry name" value="Rossmann-like_a/b/a_fold"/>
</dbReference>
<dbReference type="SUPFAM" id="SSF52402">
    <property type="entry name" value="Adenine nucleotide alpha hydrolases-like"/>
    <property type="match status" value="1"/>
</dbReference>
<proteinExistence type="inferred from homology"/>
<evidence type="ECO:0000256" key="5">
    <source>
        <dbReference type="ARBA" id="ARBA00022840"/>
    </source>
</evidence>
<evidence type="ECO:0000256" key="2">
    <source>
        <dbReference type="ARBA" id="ARBA00005752"/>
    </source>
</evidence>
<protein>
    <recommendedName>
        <fullName evidence="3">asparagine synthase (glutamine-hydrolyzing)</fullName>
        <ecNumber evidence="3">6.3.5.4</ecNumber>
    </recommendedName>
</protein>
<evidence type="ECO:0000256" key="4">
    <source>
        <dbReference type="ARBA" id="ARBA00022741"/>
    </source>
</evidence>
<feature type="domain" description="Glutamine amidotransferase type-2" evidence="8">
    <location>
        <begin position="2"/>
        <end position="210"/>
    </location>
</feature>
<dbReference type="InterPro" id="IPR001962">
    <property type="entry name" value="Asn_synthase"/>
</dbReference>
<dbReference type="PANTHER" id="PTHR43284:SF1">
    <property type="entry name" value="ASPARAGINE SYNTHETASE"/>
    <property type="match status" value="1"/>
</dbReference>
<comment type="catalytic activity">
    <reaction evidence="7">
        <text>L-aspartate + L-glutamine + ATP + H2O = L-asparagine + L-glutamate + AMP + diphosphate + H(+)</text>
        <dbReference type="Rhea" id="RHEA:12228"/>
        <dbReference type="ChEBI" id="CHEBI:15377"/>
        <dbReference type="ChEBI" id="CHEBI:15378"/>
        <dbReference type="ChEBI" id="CHEBI:29985"/>
        <dbReference type="ChEBI" id="CHEBI:29991"/>
        <dbReference type="ChEBI" id="CHEBI:30616"/>
        <dbReference type="ChEBI" id="CHEBI:33019"/>
        <dbReference type="ChEBI" id="CHEBI:58048"/>
        <dbReference type="ChEBI" id="CHEBI:58359"/>
        <dbReference type="ChEBI" id="CHEBI:456215"/>
        <dbReference type="EC" id="6.3.5.4"/>
    </reaction>
</comment>
<dbReference type="InterPro" id="IPR017932">
    <property type="entry name" value="GATase_2_dom"/>
</dbReference>
<gene>
    <name evidence="9" type="primary">wbtH</name>
    <name evidence="9" type="ORF">GCM10010919_19060</name>
</gene>
<organism evidence="9 10">
    <name type="scientific">Alishewanella longhuensis</name>
    <dbReference type="NCBI Taxonomy" id="1091037"/>
    <lineage>
        <taxon>Bacteria</taxon>
        <taxon>Pseudomonadati</taxon>
        <taxon>Pseudomonadota</taxon>
        <taxon>Gammaproteobacteria</taxon>
        <taxon>Alteromonadales</taxon>
        <taxon>Alteromonadaceae</taxon>
        <taxon>Alishewanella</taxon>
    </lineage>
</organism>
<dbReference type="CDD" id="cd00712">
    <property type="entry name" value="AsnB"/>
    <property type="match status" value="1"/>
</dbReference>
<dbReference type="EC" id="6.3.5.4" evidence="3"/>
<comment type="similarity">
    <text evidence="2">Belongs to the asparagine synthetase family.</text>
</comment>
<keyword evidence="10" id="KW-1185">Reference proteome</keyword>
<dbReference type="NCBIfam" id="TIGR01536">
    <property type="entry name" value="asn_synth_AEB"/>
    <property type="match status" value="1"/>
</dbReference>
<evidence type="ECO:0000256" key="1">
    <source>
        <dbReference type="ARBA" id="ARBA00005187"/>
    </source>
</evidence>
<dbReference type="InterPro" id="IPR006426">
    <property type="entry name" value="Asn_synth_AEB"/>
</dbReference>
<evidence type="ECO:0000256" key="7">
    <source>
        <dbReference type="ARBA" id="ARBA00048741"/>
    </source>
</evidence>
<dbReference type="EMBL" id="BNAO01000004">
    <property type="protein sequence ID" value="GHG69255.1"/>
    <property type="molecule type" value="Genomic_DNA"/>
</dbReference>
<dbReference type="RefSeq" id="WP_189432658.1">
    <property type="nucleotide sequence ID" value="NZ_BNAO01000004.1"/>
</dbReference>
<accession>A0ABQ3L2H6</accession>
<dbReference type="PIRSF" id="PIRSF001589">
    <property type="entry name" value="Asn_synthetase_glu-h"/>
    <property type="match status" value="1"/>
</dbReference>
<evidence type="ECO:0000256" key="3">
    <source>
        <dbReference type="ARBA" id="ARBA00012737"/>
    </source>
</evidence>
<reference evidence="10" key="1">
    <citation type="journal article" date="2019" name="Int. J. Syst. Evol. Microbiol.">
        <title>The Global Catalogue of Microorganisms (GCM) 10K type strain sequencing project: providing services to taxonomists for standard genome sequencing and annotation.</title>
        <authorList>
            <consortium name="The Broad Institute Genomics Platform"/>
            <consortium name="The Broad Institute Genome Sequencing Center for Infectious Disease"/>
            <person name="Wu L."/>
            <person name="Ma J."/>
        </authorList>
    </citation>
    <scope>NUCLEOTIDE SEQUENCE [LARGE SCALE GENOMIC DNA]</scope>
    <source>
        <strain evidence="10">CGMCC 1.7003</strain>
    </source>
</reference>
<dbReference type="InterPro" id="IPR033738">
    <property type="entry name" value="AsnB_N"/>
</dbReference>
<dbReference type="PANTHER" id="PTHR43284">
    <property type="entry name" value="ASPARAGINE SYNTHETASE (GLUTAMINE-HYDROLYZING)"/>
    <property type="match status" value="1"/>
</dbReference>
<evidence type="ECO:0000313" key="10">
    <source>
        <dbReference type="Proteomes" id="UP000659697"/>
    </source>
</evidence>
<dbReference type="Pfam" id="PF00733">
    <property type="entry name" value="Asn_synthase"/>
    <property type="match status" value="1"/>
</dbReference>
<keyword evidence="4" id="KW-0547">Nucleotide-binding</keyword>
<evidence type="ECO:0000313" key="9">
    <source>
        <dbReference type="EMBL" id="GHG69255.1"/>
    </source>
</evidence>
<name>A0ABQ3L2H6_9ALTE</name>
<dbReference type="Gene3D" id="3.40.50.620">
    <property type="entry name" value="HUPs"/>
    <property type="match status" value="1"/>
</dbReference>
<dbReference type="SUPFAM" id="SSF56235">
    <property type="entry name" value="N-terminal nucleophile aminohydrolases (Ntn hydrolases)"/>
    <property type="match status" value="1"/>
</dbReference>
<evidence type="ECO:0000259" key="8">
    <source>
        <dbReference type="PROSITE" id="PS51278"/>
    </source>
</evidence>
<comment type="caution">
    <text evidence="9">The sequence shown here is derived from an EMBL/GenBank/DDBJ whole genome shotgun (WGS) entry which is preliminary data.</text>
</comment>
<keyword evidence="5" id="KW-0067">ATP-binding</keyword>
<sequence>MCGILGWYGETSQQDFLTALHMQQHRGPDDWGYQKLEHNLQLGHRRLSIIDLKPHAKQPMTAAEGRYTVVFNGEIYNYLELKLQLAGAGYRFHTESDTEVLINAWDYWGSEALQHFIGMFAFAIYCHRSGSLTLARDRFGIKPLFIYQKNNHFGFASEAKSLLSLMPEAATLDLLAVNAYFSFRYPLTKNSFFNEITPLPPGHILHRTKDGDCHLQRYYCLAAHIPAAPAPIDLGQASTQVRAQFQSAIDLRMIADVPVGAYLSGGVDSSAVVAAMASTSKTAIKTFSVGFSESGFNEFEYAAEVAARYHTEHTQILLSSNDYLSNMQHLISIKDAPLGVPNEVPLYLMSKQLKNSITVVLSGEGADEIFAGYGRLFRSADDYAKLNLLHQGKIAKDSALGQQLFKRYGNKEFTSELAHFLYLYRYQDLQKQPGLFTSSLTEESFQNQLTQQFQQVFDECPQADYASKMLYCFEHLHLPGLLQRVDATTMATGVEARVPFVDHRLVELAFSLPITVKLAWQSMQSRQLAWDYCGDAISEQFDTPKAVLKHAFANELSTKILYRRKLGFPVPLAGELRKPLHKLATDILPDGLMVNKGLIHRDPLLKLLASEKAAPISQQPMLIWMLVNLELFLQHYFSLQAGDK</sequence>
<comment type="pathway">
    <text evidence="1">Amino-acid biosynthesis; L-asparagine biosynthesis; L-asparagine from L-aspartate (L-Gln route): step 1/1.</text>
</comment>
<dbReference type="InterPro" id="IPR051786">
    <property type="entry name" value="ASN_synthetase/amidase"/>
</dbReference>
<dbReference type="Proteomes" id="UP000659697">
    <property type="component" value="Unassembled WGS sequence"/>
</dbReference>
<dbReference type="CDD" id="cd01991">
    <property type="entry name" value="Asn_synthase_B_C"/>
    <property type="match status" value="1"/>
</dbReference>
<dbReference type="PROSITE" id="PS51278">
    <property type="entry name" value="GATASE_TYPE_2"/>
    <property type="match status" value="1"/>
</dbReference>
<evidence type="ECO:0000256" key="6">
    <source>
        <dbReference type="ARBA" id="ARBA00022962"/>
    </source>
</evidence>
<dbReference type="Pfam" id="PF13537">
    <property type="entry name" value="GATase_7"/>
    <property type="match status" value="1"/>
</dbReference>
<keyword evidence="6" id="KW-0315">Glutamine amidotransferase</keyword>